<protein>
    <submittedName>
        <fullName evidence="1">Uncharacterized protein</fullName>
    </submittedName>
</protein>
<dbReference type="Proteomes" id="UP000075238">
    <property type="component" value="Chromosome 1"/>
</dbReference>
<accession>A0A142JHU0</accession>
<keyword evidence="2" id="KW-1185">Reference proteome</keyword>
<dbReference type="EMBL" id="CP014844">
    <property type="protein sequence ID" value="AMR77652.1"/>
    <property type="molecule type" value="Genomic_DNA"/>
</dbReference>
<sequence>MWAVLAENYEAPSRFAVTVIEVKDLVRENVKAFQAMKPLPSSTVLGLFTDEIEARDVARRVQDIRDSRAGIQDKLLRPPSEE</sequence>
<dbReference type="KEGG" id="cnan:A2G96_07840"/>
<organism evidence="1 2">
    <name type="scientific">Cupriavidus nantongensis</name>
    <dbReference type="NCBI Taxonomy" id="1796606"/>
    <lineage>
        <taxon>Bacteria</taxon>
        <taxon>Pseudomonadati</taxon>
        <taxon>Pseudomonadota</taxon>
        <taxon>Betaproteobacteria</taxon>
        <taxon>Burkholderiales</taxon>
        <taxon>Burkholderiaceae</taxon>
        <taxon>Cupriavidus</taxon>
    </lineage>
</organism>
<dbReference type="AlphaFoldDB" id="A0A142JHU0"/>
<name>A0A142JHU0_9BURK</name>
<evidence type="ECO:0000313" key="1">
    <source>
        <dbReference type="EMBL" id="AMR77652.1"/>
    </source>
</evidence>
<dbReference type="STRING" id="1796606.A2G96_07840"/>
<proteinExistence type="predicted"/>
<reference evidence="1 2" key="1">
    <citation type="submission" date="2016-03" db="EMBL/GenBank/DDBJ databases">
        <title>Complete genome sequence of a novel chlorpyrifos degrading bacterium, Cupriavidus nantongensis sp. X1.</title>
        <authorList>
            <person name="Fang L."/>
        </authorList>
    </citation>
    <scope>NUCLEOTIDE SEQUENCE [LARGE SCALE GENOMIC DNA]</scope>
    <source>
        <strain evidence="1 2">X1</strain>
    </source>
</reference>
<gene>
    <name evidence="1" type="ORF">A2G96_07840</name>
</gene>
<evidence type="ECO:0000313" key="2">
    <source>
        <dbReference type="Proteomes" id="UP000075238"/>
    </source>
</evidence>